<accession>A0AAN6PZ78</accession>
<name>A0AAN6PZ78_9PEZI</name>
<keyword evidence="2" id="KW-1185">Reference proteome</keyword>
<sequence length="263" mass="28772">MGGTSSSTDGRSPGILREIEESSCRRFGCRQLSTGFSCQKTGFCWQVHPYGPANGNISRVGVVSVVGSAKEFPPLPVFIGPAVASPPNHQQRTYCAVGRPKVLPHLRSATSPRDGSLVHHQGITVQLIPGSFLFPAPPVPAIPSSLLSSFQSFDEVTLTRVKYPSRVATMCPCIPLNVDSGLNRNPPRGTFHHRGYSWLFPAKPTSSTVNFSRGELSRRLIRRHRSRGRRTGALLWRTRCPRWRHIPCSTHPASSAVGDSRQG</sequence>
<comment type="caution">
    <text evidence="1">The sequence shown here is derived from an EMBL/GenBank/DDBJ whole genome shotgun (WGS) entry which is preliminary data.</text>
</comment>
<gene>
    <name evidence="1" type="ORF">N658DRAFT_155638</name>
</gene>
<evidence type="ECO:0000313" key="2">
    <source>
        <dbReference type="Proteomes" id="UP001305647"/>
    </source>
</evidence>
<dbReference type="EMBL" id="MU863646">
    <property type="protein sequence ID" value="KAK4099816.1"/>
    <property type="molecule type" value="Genomic_DNA"/>
</dbReference>
<proteinExistence type="predicted"/>
<reference evidence="1" key="1">
    <citation type="journal article" date="2023" name="Mol. Phylogenet. Evol.">
        <title>Genome-scale phylogeny and comparative genomics of the fungal order Sordariales.</title>
        <authorList>
            <person name="Hensen N."/>
            <person name="Bonometti L."/>
            <person name="Westerberg I."/>
            <person name="Brannstrom I.O."/>
            <person name="Guillou S."/>
            <person name="Cros-Aarteil S."/>
            <person name="Calhoun S."/>
            <person name="Haridas S."/>
            <person name="Kuo A."/>
            <person name="Mondo S."/>
            <person name="Pangilinan J."/>
            <person name="Riley R."/>
            <person name="LaButti K."/>
            <person name="Andreopoulos B."/>
            <person name="Lipzen A."/>
            <person name="Chen C."/>
            <person name="Yan M."/>
            <person name="Daum C."/>
            <person name="Ng V."/>
            <person name="Clum A."/>
            <person name="Steindorff A."/>
            <person name="Ohm R.A."/>
            <person name="Martin F."/>
            <person name="Silar P."/>
            <person name="Natvig D.O."/>
            <person name="Lalanne C."/>
            <person name="Gautier V."/>
            <person name="Ament-Velasquez S.L."/>
            <person name="Kruys A."/>
            <person name="Hutchinson M.I."/>
            <person name="Powell A.J."/>
            <person name="Barry K."/>
            <person name="Miller A.N."/>
            <person name="Grigoriev I.V."/>
            <person name="Debuchy R."/>
            <person name="Gladieux P."/>
            <person name="Hiltunen Thoren M."/>
            <person name="Johannesson H."/>
        </authorList>
    </citation>
    <scope>NUCLEOTIDE SEQUENCE</scope>
    <source>
        <strain evidence="1">CBS 757.83</strain>
    </source>
</reference>
<protein>
    <submittedName>
        <fullName evidence="1">Uncharacterized protein</fullName>
    </submittedName>
</protein>
<dbReference type="AlphaFoldDB" id="A0AAN6PZ78"/>
<reference evidence="1" key="2">
    <citation type="submission" date="2023-05" db="EMBL/GenBank/DDBJ databases">
        <authorList>
            <consortium name="Lawrence Berkeley National Laboratory"/>
            <person name="Steindorff A."/>
            <person name="Hensen N."/>
            <person name="Bonometti L."/>
            <person name="Westerberg I."/>
            <person name="Brannstrom I.O."/>
            <person name="Guillou S."/>
            <person name="Cros-Aarteil S."/>
            <person name="Calhoun S."/>
            <person name="Haridas S."/>
            <person name="Kuo A."/>
            <person name="Mondo S."/>
            <person name="Pangilinan J."/>
            <person name="Riley R."/>
            <person name="Labutti K."/>
            <person name="Andreopoulos B."/>
            <person name="Lipzen A."/>
            <person name="Chen C."/>
            <person name="Yanf M."/>
            <person name="Daum C."/>
            <person name="Ng V."/>
            <person name="Clum A."/>
            <person name="Ohm R."/>
            <person name="Martin F."/>
            <person name="Silar P."/>
            <person name="Natvig D."/>
            <person name="Lalanne C."/>
            <person name="Gautier V."/>
            <person name="Ament-Velasquez S.L."/>
            <person name="Kruys A."/>
            <person name="Hutchinson M.I."/>
            <person name="Powell A.J."/>
            <person name="Barry K."/>
            <person name="Miller A.N."/>
            <person name="Grigoriev I.V."/>
            <person name="Debuchy R."/>
            <person name="Gladieux P."/>
            <person name="Thoren M.H."/>
            <person name="Johannesson H."/>
        </authorList>
    </citation>
    <scope>NUCLEOTIDE SEQUENCE</scope>
    <source>
        <strain evidence="1">CBS 757.83</strain>
    </source>
</reference>
<evidence type="ECO:0000313" key="1">
    <source>
        <dbReference type="EMBL" id="KAK4099816.1"/>
    </source>
</evidence>
<organism evidence="1 2">
    <name type="scientific">Parathielavia hyrcaniae</name>
    <dbReference type="NCBI Taxonomy" id="113614"/>
    <lineage>
        <taxon>Eukaryota</taxon>
        <taxon>Fungi</taxon>
        <taxon>Dikarya</taxon>
        <taxon>Ascomycota</taxon>
        <taxon>Pezizomycotina</taxon>
        <taxon>Sordariomycetes</taxon>
        <taxon>Sordariomycetidae</taxon>
        <taxon>Sordariales</taxon>
        <taxon>Chaetomiaceae</taxon>
        <taxon>Parathielavia</taxon>
    </lineage>
</organism>
<dbReference type="Proteomes" id="UP001305647">
    <property type="component" value="Unassembled WGS sequence"/>
</dbReference>